<evidence type="ECO:0000313" key="3">
    <source>
        <dbReference type="Proteomes" id="UP001232536"/>
    </source>
</evidence>
<feature type="chain" id="PRO_5046194728" description="Lipoprotein" evidence="1">
    <location>
        <begin position="30"/>
        <end position="171"/>
    </location>
</feature>
<keyword evidence="1" id="KW-0732">Signal</keyword>
<dbReference type="Proteomes" id="UP001232536">
    <property type="component" value="Unassembled WGS sequence"/>
</dbReference>
<gene>
    <name evidence="2" type="ORF">Q6348_06350</name>
</gene>
<sequence length="171" mass="17515">MSRTVIRTLAGAVLAATLLAGCSAHPGVAAVVGDRSISQSELQQTYAQLKPMLANSDPANLLSGLITAPDVVAAAEQNGVGVSDDDAVTLLNSIVTQQKLPAVSEWTPDAVLLARSQLAAQALQKLDQATSVFAALSKTLAAHDIQVNPQYGTWSGGQITSAPPAWIASSS</sequence>
<name>A0ABT9D7J4_9CELL</name>
<evidence type="ECO:0000256" key="1">
    <source>
        <dbReference type="SAM" id="SignalP"/>
    </source>
</evidence>
<dbReference type="RefSeq" id="WP_304600458.1">
    <property type="nucleotide sequence ID" value="NZ_JAUQYP010000001.1"/>
</dbReference>
<feature type="signal peptide" evidence="1">
    <location>
        <begin position="1"/>
        <end position="29"/>
    </location>
</feature>
<dbReference type="EMBL" id="JAUQYP010000001">
    <property type="protein sequence ID" value="MDO8106816.1"/>
    <property type="molecule type" value="Genomic_DNA"/>
</dbReference>
<protein>
    <recommendedName>
        <fullName evidence="4">Lipoprotein</fullName>
    </recommendedName>
</protein>
<organism evidence="2 3">
    <name type="scientific">Actinotalea lenta</name>
    <dbReference type="NCBI Taxonomy" id="3064654"/>
    <lineage>
        <taxon>Bacteria</taxon>
        <taxon>Bacillati</taxon>
        <taxon>Actinomycetota</taxon>
        <taxon>Actinomycetes</taxon>
        <taxon>Micrococcales</taxon>
        <taxon>Cellulomonadaceae</taxon>
        <taxon>Actinotalea</taxon>
    </lineage>
</organism>
<proteinExistence type="predicted"/>
<evidence type="ECO:0000313" key="2">
    <source>
        <dbReference type="EMBL" id="MDO8106816.1"/>
    </source>
</evidence>
<accession>A0ABT9D7J4</accession>
<dbReference type="SUPFAM" id="SSF109998">
    <property type="entry name" value="Triger factor/SurA peptide-binding domain-like"/>
    <property type="match status" value="1"/>
</dbReference>
<reference evidence="2 3" key="1">
    <citation type="submission" date="2023-07" db="EMBL/GenBank/DDBJ databases">
        <title>Description of novel actinomycetes strains, isolated from tidal flat sediment.</title>
        <authorList>
            <person name="Lu C."/>
        </authorList>
    </citation>
    <scope>NUCLEOTIDE SEQUENCE [LARGE SCALE GENOMIC DNA]</scope>
    <source>
        <strain evidence="2 3">SYSU T00b441</strain>
    </source>
</reference>
<dbReference type="InterPro" id="IPR027304">
    <property type="entry name" value="Trigger_fact/SurA_dom_sf"/>
</dbReference>
<evidence type="ECO:0008006" key="4">
    <source>
        <dbReference type="Google" id="ProtNLM"/>
    </source>
</evidence>
<dbReference type="PROSITE" id="PS51257">
    <property type="entry name" value="PROKAR_LIPOPROTEIN"/>
    <property type="match status" value="1"/>
</dbReference>
<comment type="caution">
    <text evidence="2">The sequence shown here is derived from an EMBL/GenBank/DDBJ whole genome shotgun (WGS) entry which is preliminary data.</text>
</comment>
<keyword evidence="3" id="KW-1185">Reference proteome</keyword>